<dbReference type="AlphaFoldDB" id="X1S112"/>
<dbReference type="InterPro" id="IPR028082">
    <property type="entry name" value="Peripla_BP_I"/>
</dbReference>
<dbReference type="Gene3D" id="3.40.50.2300">
    <property type="match status" value="1"/>
</dbReference>
<sequence>ANIKFKEDYNALYNEDPDAIVLQGYDSMRLLIQALEATGGNVDDTQALEEAILA</sequence>
<gene>
    <name evidence="1" type="ORF">S06H3_66584</name>
</gene>
<proteinExistence type="predicted"/>
<dbReference type="SUPFAM" id="SSF53822">
    <property type="entry name" value="Periplasmic binding protein-like I"/>
    <property type="match status" value="1"/>
</dbReference>
<organism evidence="1">
    <name type="scientific">marine sediment metagenome</name>
    <dbReference type="NCBI Taxonomy" id="412755"/>
    <lineage>
        <taxon>unclassified sequences</taxon>
        <taxon>metagenomes</taxon>
        <taxon>ecological metagenomes</taxon>
    </lineage>
</organism>
<name>X1S112_9ZZZZ</name>
<reference evidence="1" key="1">
    <citation type="journal article" date="2014" name="Front. Microbiol.">
        <title>High frequency of phylogenetically diverse reductive dehalogenase-homologous genes in deep subseafloor sedimentary metagenomes.</title>
        <authorList>
            <person name="Kawai M."/>
            <person name="Futagami T."/>
            <person name="Toyoda A."/>
            <person name="Takaki Y."/>
            <person name="Nishi S."/>
            <person name="Hori S."/>
            <person name="Arai W."/>
            <person name="Tsubouchi T."/>
            <person name="Morono Y."/>
            <person name="Uchiyama I."/>
            <person name="Ito T."/>
            <person name="Fujiyama A."/>
            <person name="Inagaki F."/>
            <person name="Takami H."/>
        </authorList>
    </citation>
    <scope>NUCLEOTIDE SEQUENCE</scope>
    <source>
        <strain evidence="1">Expedition CK06-06</strain>
    </source>
</reference>
<accession>X1S112</accession>
<comment type="caution">
    <text evidence="1">The sequence shown here is derived from an EMBL/GenBank/DDBJ whole genome shotgun (WGS) entry which is preliminary data.</text>
</comment>
<protein>
    <submittedName>
        <fullName evidence="1">Uncharacterized protein</fullName>
    </submittedName>
</protein>
<feature type="non-terminal residue" evidence="1">
    <location>
        <position position="54"/>
    </location>
</feature>
<evidence type="ECO:0000313" key="1">
    <source>
        <dbReference type="EMBL" id="GAI69140.1"/>
    </source>
</evidence>
<feature type="non-terminal residue" evidence="1">
    <location>
        <position position="1"/>
    </location>
</feature>
<dbReference type="EMBL" id="BARV01045464">
    <property type="protein sequence ID" value="GAI69140.1"/>
    <property type="molecule type" value="Genomic_DNA"/>
</dbReference>